<name>A0A4R1K5W8_9BACT</name>
<proteinExistence type="predicted"/>
<dbReference type="OrthoDB" id="9810604at2"/>
<protein>
    <submittedName>
        <fullName evidence="2">Conjugal transfer pilus assembly protein TraW</fullName>
    </submittedName>
</protein>
<dbReference type="Pfam" id="PF12477">
    <property type="entry name" value="TraW_N"/>
    <property type="match status" value="1"/>
</dbReference>
<dbReference type="RefSeq" id="WP_132874608.1">
    <property type="nucleotide sequence ID" value="NZ_SMGG01000007.1"/>
</dbReference>
<organism evidence="2 3">
    <name type="scientific">Seleniivibrio woodruffii</name>
    <dbReference type="NCBI Taxonomy" id="1078050"/>
    <lineage>
        <taxon>Bacteria</taxon>
        <taxon>Pseudomonadati</taxon>
        <taxon>Deferribacterota</taxon>
        <taxon>Deferribacteres</taxon>
        <taxon>Deferribacterales</taxon>
        <taxon>Geovibrionaceae</taxon>
        <taxon>Seleniivibrio</taxon>
    </lineage>
</organism>
<comment type="caution">
    <text evidence="2">The sequence shown here is derived from an EMBL/GenBank/DDBJ whole genome shotgun (WGS) entry which is preliminary data.</text>
</comment>
<evidence type="ECO:0000313" key="3">
    <source>
        <dbReference type="Proteomes" id="UP000294614"/>
    </source>
</evidence>
<accession>A0A4R1K5W8</accession>
<evidence type="ECO:0000259" key="1">
    <source>
        <dbReference type="Pfam" id="PF12477"/>
    </source>
</evidence>
<dbReference type="EMBL" id="SMGG01000007">
    <property type="protein sequence ID" value="TCK58439.1"/>
    <property type="molecule type" value="Genomic_DNA"/>
</dbReference>
<keyword evidence="3" id="KW-1185">Reference proteome</keyword>
<dbReference type="InterPro" id="IPR025864">
    <property type="entry name" value="TraW_N_dom"/>
</dbReference>
<dbReference type="Proteomes" id="UP000294614">
    <property type="component" value="Unassembled WGS sequence"/>
</dbReference>
<reference evidence="2 3" key="1">
    <citation type="submission" date="2019-03" db="EMBL/GenBank/DDBJ databases">
        <title>Genomic Encyclopedia of Type Strains, Phase IV (KMG-IV): sequencing the most valuable type-strain genomes for metagenomic binning, comparative biology and taxonomic classification.</title>
        <authorList>
            <person name="Goeker M."/>
        </authorList>
    </citation>
    <scope>NUCLEOTIDE SEQUENCE [LARGE SCALE GENOMIC DNA]</scope>
    <source>
        <strain evidence="2 3">DSM 24984</strain>
    </source>
</reference>
<feature type="domain" description="Type-F conjugative transfer system protein TraW N-terminal" evidence="1">
    <location>
        <begin position="3"/>
        <end position="29"/>
    </location>
</feature>
<gene>
    <name evidence="2" type="ORF">C8D98_2641</name>
</gene>
<dbReference type="AlphaFoldDB" id="A0A4R1K5W8"/>
<sequence>MRLVIILLLFSFVTYAKDLGTVGNTYPVAEKDLMSEIEERAAKVDWKSIIRRETENVRKNAGKGGISLPKAEKNRSFYLNMTYVLDHDINTYNQKGEITGILYPKGFVYNPLDYVKVKETYVVFNGKRQKEIDWFKAKYSLAPLVYPLITEGNAIEIAKHIGRPVYVLRDDMRKLFKLEHTVSVIYPEGKRMRVDEIMVADEKVNSVNTSRSYKHK</sequence>
<evidence type="ECO:0000313" key="2">
    <source>
        <dbReference type="EMBL" id="TCK58439.1"/>
    </source>
</evidence>